<evidence type="ECO:0000313" key="2">
    <source>
        <dbReference type="Proteomes" id="UP001163156"/>
    </source>
</evidence>
<reference evidence="1" key="1">
    <citation type="submission" date="2022-10" db="EMBL/GenBank/DDBJ databases">
        <title>Algoriphagus sp. a novel bacteria isolate from halophytes salicornia europaea.</title>
        <authorList>
            <person name="Peng Y."/>
            <person name="Jiang L."/>
            <person name="Lee J."/>
        </authorList>
    </citation>
    <scope>NUCLEOTIDE SEQUENCE</scope>
    <source>
        <strain evidence="1">TR-M5</strain>
    </source>
</reference>
<organism evidence="1 2">
    <name type="scientific">Algoriphagus halophytocola</name>
    <dbReference type="NCBI Taxonomy" id="2991499"/>
    <lineage>
        <taxon>Bacteria</taxon>
        <taxon>Pseudomonadati</taxon>
        <taxon>Bacteroidota</taxon>
        <taxon>Cytophagia</taxon>
        <taxon>Cytophagales</taxon>
        <taxon>Cyclobacteriaceae</taxon>
        <taxon>Algoriphagus</taxon>
    </lineage>
</organism>
<dbReference type="Proteomes" id="UP001163156">
    <property type="component" value="Chromosome"/>
</dbReference>
<name>A0ABY6MKN2_9BACT</name>
<accession>A0ABY6MKN2</accession>
<keyword evidence="2" id="KW-1185">Reference proteome</keyword>
<dbReference type="RefSeq" id="WP_264809366.1">
    <property type="nucleotide sequence ID" value="NZ_CP110226.1"/>
</dbReference>
<gene>
    <name evidence="1" type="ORF">OM944_19600</name>
</gene>
<evidence type="ECO:0000313" key="1">
    <source>
        <dbReference type="EMBL" id="UZD22841.1"/>
    </source>
</evidence>
<protein>
    <submittedName>
        <fullName evidence="1">Uncharacterized protein</fullName>
    </submittedName>
</protein>
<proteinExistence type="predicted"/>
<sequence length="78" mass="8906">MSRFRGGEKQKDQNQSEFFGRMPFTIPYTGIGNGEGDWEHFGQRTTLFNTRLTTDKGSLTISVVNHCTLYAIPCRFDP</sequence>
<dbReference type="EMBL" id="CP110226">
    <property type="protein sequence ID" value="UZD22841.1"/>
    <property type="molecule type" value="Genomic_DNA"/>
</dbReference>